<organism evidence="1 2">
    <name type="scientific">Blastococcus saxobsidens (strain DD2)</name>
    <dbReference type="NCBI Taxonomy" id="1146883"/>
    <lineage>
        <taxon>Bacteria</taxon>
        <taxon>Bacillati</taxon>
        <taxon>Actinomycetota</taxon>
        <taxon>Actinomycetes</taxon>
        <taxon>Geodermatophilales</taxon>
        <taxon>Geodermatophilaceae</taxon>
        <taxon>Blastococcus</taxon>
    </lineage>
</organism>
<evidence type="ECO:0000313" key="2">
    <source>
        <dbReference type="Proteomes" id="UP000007517"/>
    </source>
</evidence>
<dbReference type="eggNOG" id="ENOG5033F7D">
    <property type="taxonomic scope" value="Bacteria"/>
</dbReference>
<dbReference type="PROSITE" id="PS51257">
    <property type="entry name" value="PROKAR_LIPOPROTEIN"/>
    <property type="match status" value="1"/>
</dbReference>
<gene>
    <name evidence="1" type="ordered locus">BLASA_4616</name>
</gene>
<dbReference type="AlphaFoldDB" id="H6RRD4"/>
<keyword evidence="2" id="KW-1185">Reference proteome</keyword>
<evidence type="ECO:0008006" key="3">
    <source>
        <dbReference type="Google" id="ProtNLM"/>
    </source>
</evidence>
<dbReference type="Proteomes" id="UP000007517">
    <property type="component" value="Chromosome"/>
</dbReference>
<dbReference type="EMBL" id="FO117623">
    <property type="protein sequence ID" value="CCG05416.1"/>
    <property type="molecule type" value="Genomic_DNA"/>
</dbReference>
<reference evidence="2" key="2">
    <citation type="submission" date="2012-02" db="EMBL/GenBank/DDBJ databases">
        <title>Complete genome sequence of Blastococcus saxobsidens strain DD2.</title>
        <authorList>
            <person name="Genoscope."/>
        </authorList>
    </citation>
    <scope>NUCLEOTIDE SEQUENCE [LARGE SCALE GENOMIC DNA]</scope>
    <source>
        <strain evidence="2">DD2</strain>
    </source>
</reference>
<accession>H6RRD4</accession>
<reference evidence="1 2" key="1">
    <citation type="journal article" date="2012" name="J. Bacteriol.">
        <title>Genome Sequence of Blastococcus saxobsidens DD2, a Stone-Inhabiting Bacterium.</title>
        <authorList>
            <person name="Chouaia B."/>
            <person name="Crotti E."/>
            <person name="Brusetti L."/>
            <person name="Daffonchio D."/>
            <person name="Essoussi I."/>
            <person name="Nouioui I."/>
            <person name="Sbissi I."/>
            <person name="Ghodhbane-Gtari F."/>
            <person name="Gtari M."/>
            <person name="Vacherie B."/>
            <person name="Barbe V."/>
            <person name="Medigue C."/>
            <person name="Gury J."/>
            <person name="Pujic P."/>
            <person name="Normand P."/>
        </authorList>
    </citation>
    <scope>NUCLEOTIDE SEQUENCE [LARGE SCALE GENOMIC DNA]</scope>
    <source>
        <strain evidence="1 2">DD2</strain>
    </source>
</reference>
<evidence type="ECO:0000313" key="1">
    <source>
        <dbReference type="EMBL" id="CCG05416.1"/>
    </source>
</evidence>
<sequence>MRGAAALVVTAVAATGCGGPAAPAGDRPAPSGSTVAAVPDIRAEAVRLRTDEVVGGRIQLRITDTGDEPFTVTAVALDAPGFAPLAPTAVSAAFVPDRVIDLPTPHGDVMCGVKPATSSARITVVRPNGAVEELRVPLGDAVLQRVHREDCAAQAVAGAVEVRITGLVAEDEGLAGRLTLIRRAGDDRVVVERVGGSVLVDVAADAPLPLEAGEAMTDGPVRFTVATCDAHVLAEAKQPYLFPWEVRLGTAPPVVVDLPVDDRLLGALTDLVARSCQDRGGG</sequence>
<dbReference type="STRING" id="1146883.BLASA_4616"/>
<proteinExistence type="predicted"/>
<dbReference type="RefSeq" id="WP_014378283.1">
    <property type="nucleotide sequence ID" value="NC_016943.1"/>
</dbReference>
<dbReference type="KEGG" id="bsd:BLASA_4616"/>
<dbReference type="OrthoDB" id="3784033at2"/>
<name>H6RRD4_BLASD</name>
<protein>
    <recommendedName>
        <fullName evidence="3">Lipoprotein</fullName>
    </recommendedName>
</protein>
<dbReference type="HOGENOM" id="CLU_985774_0_0_11"/>